<keyword evidence="3" id="KW-0645">Protease</keyword>
<dbReference type="SUPFAM" id="SSF53182">
    <property type="entry name" value="Pyrrolidone carboxyl peptidase (pyroglutamate aminopeptidase)"/>
    <property type="match status" value="1"/>
</dbReference>
<dbReference type="InterPro" id="IPR036440">
    <property type="entry name" value="Peptidase_C15-like_sf"/>
</dbReference>
<dbReference type="GO" id="GO:0016920">
    <property type="term" value="F:pyroglutamyl-peptidase activity"/>
    <property type="evidence" value="ECO:0007669"/>
    <property type="project" value="UniProtKB-EC"/>
</dbReference>
<dbReference type="OrthoDB" id="9779738at2"/>
<proteinExistence type="inferred from homology"/>
<evidence type="ECO:0000256" key="5">
    <source>
        <dbReference type="ARBA" id="ARBA00022807"/>
    </source>
</evidence>
<dbReference type="PRINTS" id="PR00706">
    <property type="entry name" value="PYROGLUPTASE"/>
</dbReference>
<dbReference type="InterPro" id="IPR016125">
    <property type="entry name" value="Peptidase_C15-like"/>
</dbReference>
<dbReference type="RefSeq" id="WP_138855219.1">
    <property type="nucleotide sequence ID" value="NZ_CP040709.1"/>
</dbReference>
<dbReference type="Proteomes" id="UP000554837">
    <property type="component" value="Unassembled WGS sequence"/>
</dbReference>
<dbReference type="GO" id="GO:0005829">
    <property type="term" value="C:cytosol"/>
    <property type="evidence" value="ECO:0007669"/>
    <property type="project" value="InterPro"/>
</dbReference>
<dbReference type="PIRSF" id="PIRSF015592">
    <property type="entry name" value="Prld-crbxl_pptds"/>
    <property type="match status" value="1"/>
</dbReference>
<keyword evidence="8" id="KW-1185">Reference proteome</keyword>
<dbReference type="EC" id="3.4.19.3" evidence="6"/>
<comment type="caution">
    <text evidence="7">The sequence shown here is derived from an EMBL/GenBank/DDBJ whole genome shotgun (WGS) entry which is preliminary data.</text>
</comment>
<keyword evidence="4 7" id="KW-0378">Hydrolase</keyword>
<comment type="catalytic activity">
    <reaction evidence="6">
        <text>Release of an N-terminal pyroglutamyl group from a polypeptide, the second amino acid generally not being Pro.</text>
        <dbReference type="EC" id="3.4.19.3"/>
    </reaction>
</comment>
<evidence type="ECO:0000256" key="6">
    <source>
        <dbReference type="PROSITE-ProRule" id="PRU10077"/>
    </source>
</evidence>
<keyword evidence="5" id="KW-0788">Thiol protease</keyword>
<dbReference type="NCBIfam" id="NF009676">
    <property type="entry name" value="PRK13197.1"/>
    <property type="match status" value="1"/>
</dbReference>
<evidence type="ECO:0000256" key="2">
    <source>
        <dbReference type="ARBA" id="ARBA00022490"/>
    </source>
</evidence>
<comment type="similarity">
    <text evidence="1">Belongs to the peptidase C15 family.</text>
</comment>
<dbReference type="AlphaFoldDB" id="A0A840SB53"/>
<dbReference type="PROSITE" id="PS01334">
    <property type="entry name" value="PYRASE_CYS"/>
    <property type="match status" value="1"/>
</dbReference>
<sequence>MRRNVLLTGFEPFDGASQNSSWALAQGLHGHALASGRIVQAVQLPCRFGTALQRLEAALQDLRPSHILAMGQASARTSLSFERVALNWIDARIPDNDGLQPVDVPVLPGAPAAYFSNLPIKTMVNAVRAAGLPAEVSYSAGSYVCNQVFYFLMHRLRSRSRARAGFLHVPALEGGPSTLSLDDLQRGLLAALEVLEQAETHAPGDGRTD</sequence>
<feature type="active site" evidence="6">
    <location>
        <position position="145"/>
    </location>
</feature>
<evidence type="ECO:0000313" key="7">
    <source>
        <dbReference type="EMBL" id="MBB5205701.1"/>
    </source>
</evidence>
<dbReference type="EMBL" id="JACHHO010000005">
    <property type="protein sequence ID" value="MBB5205701.1"/>
    <property type="molecule type" value="Genomic_DNA"/>
</dbReference>
<dbReference type="PANTHER" id="PTHR23402">
    <property type="entry name" value="PROTEASE FAMILY C15 PYROGLUTAMYL-PEPTIDASE I-RELATED"/>
    <property type="match status" value="1"/>
</dbReference>
<dbReference type="Pfam" id="PF01470">
    <property type="entry name" value="Peptidase_C15"/>
    <property type="match status" value="1"/>
</dbReference>
<dbReference type="InterPro" id="IPR033694">
    <property type="entry name" value="PGPEP1_Cys_AS"/>
</dbReference>
<gene>
    <name evidence="7" type="ORF">HNQ51_003028</name>
</gene>
<evidence type="ECO:0000256" key="4">
    <source>
        <dbReference type="ARBA" id="ARBA00022801"/>
    </source>
</evidence>
<evidence type="ECO:0000256" key="1">
    <source>
        <dbReference type="ARBA" id="ARBA00006641"/>
    </source>
</evidence>
<dbReference type="PANTHER" id="PTHR23402:SF1">
    <property type="entry name" value="PYROGLUTAMYL-PEPTIDASE I"/>
    <property type="match status" value="1"/>
</dbReference>
<dbReference type="GO" id="GO:0006508">
    <property type="term" value="P:proteolysis"/>
    <property type="evidence" value="ECO:0007669"/>
    <property type="project" value="UniProtKB-KW"/>
</dbReference>
<organism evidence="7 8">
    <name type="scientific">Inhella inkyongensis</name>
    <dbReference type="NCBI Taxonomy" id="392593"/>
    <lineage>
        <taxon>Bacteria</taxon>
        <taxon>Pseudomonadati</taxon>
        <taxon>Pseudomonadota</taxon>
        <taxon>Betaproteobacteria</taxon>
        <taxon>Burkholderiales</taxon>
        <taxon>Sphaerotilaceae</taxon>
        <taxon>Inhella</taxon>
    </lineage>
</organism>
<dbReference type="Gene3D" id="3.40.630.20">
    <property type="entry name" value="Peptidase C15, pyroglutamyl peptidase I-like"/>
    <property type="match status" value="1"/>
</dbReference>
<evidence type="ECO:0000313" key="8">
    <source>
        <dbReference type="Proteomes" id="UP000554837"/>
    </source>
</evidence>
<dbReference type="InterPro" id="IPR000816">
    <property type="entry name" value="Peptidase_C15"/>
</dbReference>
<accession>A0A840SB53</accession>
<protein>
    <recommendedName>
        <fullName evidence="6">Pyroglutamyl-peptidase I</fullName>
        <ecNumber evidence="6">3.4.19.3</ecNumber>
    </recommendedName>
</protein>
<reference evidence="7 8" key="1">
    <citation type="submission" date="2020-08" db="EMBL/GenBank/DDBJ databases">
        <title>Genomic Encyclopedia of Type Strains, Phase IV (KMG-IV): sequencing the most valuable type-strain genomes for metagenomic binning, comparative biology and taxonomic classification.</title>
        <authorList>
            <person name="Goeker M."/>
        </authorList>
    </citation>
    <scope>NUCLEOTIDE SEQUENCE [LARGE SCALE GENOMIC DNA]</scope>
    <source>
        <strain evidence="7 8">DSM 23958</strain>
    </source>
</reference>
<dbReference type="CDD" id="cd00501">
    <property type="entry name" value="Peptidase_C15"/>
    <property type="match status" value="1"/>
</dbReference>
<keyword evidence="2" id="KW-0963">Cytoplasm</keyword>
<evidence type="ECO:0000256" key="3">
    <source>
        <dbReference type="ARBA" id="ARBA00022670"/>
    </source>
</evidence>
<name>A0A840SB53_9BURK</name>